<name>A0ABW3QN81_9PSEU</name>
<dbReference type="Gene3D" id="3.40.50.720">
    <property type="entry name" value="NAD(P)-binding Rossmann-like Domain"/>
    <property type="match status" value="1"/>
</dbReference>
<evidence type="ECO:0000313" key="3">
    <source>
        <dbReference type="Proteomes" id="UP001597168"/>
    </source>
</evidence>
<dbReference type="EMBL" id="JBHTLK010000009">
    <property type="protein sequence ID" value="MFD1146219.1"/>
    <property type="molecule type" value="Genomic_DNA"/>
</dbReference>
<comment type="caution">
    <text evidence="2">The sequence shown here is derived from an EMBL/GenBank/DDBJ whole genome shotgun (WGS) entry which is preliminary data.</text>
</comment>
<keyword evidence="3" id="KW-1185">Reference proteome</keyword>
<dbReference type="Proteomes" id="UP001597168">
    <property type="component" value="Unassembled WGS sequence"/>
</dbReference>
<protein>
    <submittedName>
        <fullName evidence="2">NAD(P)H-binding protein</fullName>
    </submittedName>
</protein>
<dbReference type="Gene3D" id="3.90.25.10">
    <property type="entry name" value="UDP-galactose 4-epimerase, domain 1"/>
    <property type="match status" value="1"/>
</dbReference>
<dbReference type="PANTHER" id="PTHR43162">
    <property type="match status" value="1"/>
</dbReference>
<evidence type="ECO:0000313" key="2">
    <source>
        <dbReference type="EMBL" id="MFD1146219.1"/>
    </source>
</evidence>
<gene>
    <name evidence="2" type="ORF">ACFQ3T_03695</name>
</gene>
<dbReference type="RefSeq" id="WP_380719730.1">
    <property type="nucleotide sequence ID" value="NZ_JBHTLK010000009.1"/>
</dbReference>
<evidence type="ECO:0000259" key="1">
    <source>
        <dbReference type="Pfam" id="PF13460"/>
    </source>
</evidence>
<reference evidence="3" key="1">
    <citation type="journal article" date="2019" name="Int. J. Syst. Evol. Microbiol.">
        <title>The Global Catalogue of Microorganisms (GCM) 10K type strain sequencing project: providing services to taxonomists for standard genome sequencing and annotation.</title>
        <authorList>
            <consortium name="The Broad Institute Genomics Platform"/>
            <consortium name="The Broad Institute Genome Sequencing Center for Infectious Disease"/>
            <person name="Wu L."/>
            <person name="Ma J."/>
        </authorList>
    </citation>
    <scope>NUCLEOTIDE SEQUENCE [LARGE SCALE GENOMIC DNA]</scope>
    <source>
        <strain evidence="3">CCUG 60214</strain>
    </source>
</reference>
<organism evidence="2 3">
    <name type="scientific">Saccharothrix hoggarensis</name>
    <dbReference type="NCBI Taxonomy" id="913853"/>
    <lineage>
        <taxon>Bacteria</taxon>
        <taxon>Bacillati</taxon>
        <taxon>Actinomycetota</taxon>
        <taxon>Actinomycetes</taxon>
        <taxon>Pseudonocardiales</taxon>
        <taxon>Pseudonocardiaceae</taxon>
        <taxon>Saccharothrix</taxon>
    </lineage>
</organism>
<dbReference type="SUPFAM" id="SSF51735">
    <property type="entry name" value="NAD(P)-binding Rossmann-fold domains"/>
    <property type="match status" value="1"/>
</dbReference>
<dbReference type="Pfam" id="PF13460">
    <property type="entry name" value="NAD_binding_10"/>
    <property type="match status" value="1"/>
</dbReference>
<dbReference type="InterPro" id="IPR016040">
    <property type="entry name" value="NAD(P)-bd_dom"/>
</dbReference>
<feature type="domain" description="NAD(P)-binding" evidence="1">
    <location>
        <begin position="12"/>
        <end position="139"/>
    </location>
</feature>
<dbReference type="InterPro" id="IPR051604">
    <property type="entry name" value="Ergot_Alk_Oxidoreductase"/>
</dbReference>
<proteinExistence type="predicted"/>
<dbReference type="InterPro" id="IPR036291">
    <property type="entry name" value="NAD(P)-bd_dom_sf"/>
</dbReference>
<sequence length="282" mass="30389">MTTTGKPILVLGGTGKTGRRVVAQLRARGFSARAASRNGETKFDWHDESTWDAALDGAGAVYMVDLVDEAVEWDPAVSVRSFCKKAVAAGVERLTLLQARTDEEAGGKSLTGSEDIVRASGLRWTILRPTWFTQNFDEGVLLDGILAGNLRLPAGDGLEPFVDCEDIAEVAVVSLTEEGHAGQVYELTGPELITFGQAVAEIARATGREIRYEAVTHEQYVDELVSFGTPREYAELLADLIGQIREGKNAYLSDGVQRALGRDPISFAQYAANAAANGAWRV</sequence>
<dbReference type="PANTHER" id="PTHR43162:SF1">
    <property type="entry name" value="PRESTALK A DIFFERENTIATION PROTEIN A"/>
    <property type="match status" value="1"/>
</dbReference>
<accession>A0ABW3QN81</accession>